<dbReference type="RefSeq" id="WP_096491915.1">
    <property type="nucleotide sequence ID" value="NZ_CP023445.1"/>
</dbReference>
<keyword evidence="3" id="KW-1185">Reference proteome</keyword>
<dbReference type="KEGG" id="apre:CNX65_06305"/>
<keyword evidence="2" id="KW-0503">Monooxygenase</keyword>
<dbReference type="SUPFAM" id="SSF54909">
    <property type="entry name" value="Dimeric alpha+beta barrel"/>
    <property type="match status" value="1"/>
</dbReference>
<dbReference type="GO" id="GO:0004497">
    <property type="term" value="F:monooxygenase activity"/>
    <property type="evidence" value="ECO:0007669"/>
    <property type="project" value="UniProtKB-KW"/>
</dbReference>
<dbReference type="Pfam" id="PF03992">
    <property type="entry name" value="ABM"/>
    <property type="match status" value="1"/>
</dbReference>
<proteinExistence type="predicted"/>
<dbReference type="Proteomes" id="UP000218505">
    <property type="component" value="Chromosome"/>
</dbReference>
<name>A0A290Z1V3_9PSEU</name>
<evidence type="ECO:0000313" key="2">
    <source>
        <dbReference type="EMBL" id="ATE52939.1"/>
    </source>
</evidence>
<organism evidence="2 3">
    <name type="scientific">Actinosynnema pretiosum</name>
    <dbReference type="NCBI Taxonomy" id="42197"/>
    <lineage>
        <taxon>Bacteria</taxon>
        <taxon>Bacillati</taxon>
        <taxon>Actinomycetota</taxon>
        <taxon>Actinomycetes</taxon>
        <taxon>Pseudonocardiales</taxon>
        <taxon>Pseudonocardiaceae</taxon>
        <taxon>Actinosynnema</taxon>
    </lineage>
</organism>
<feature type="domain" description="ABM" evidence="1">
    <location>
        <begin position="3"/>
        <end position="64"/>
    </location>
</feature>
<evidence type="ECO:0000259" key="1">
    <source>
        <dbReference type="Pfam" id="PF03992"/>
    </source>
</evidence>
<keyword evidence="2" id="KW-0560">Oxidoreductase</keyword>
<dbReference type="InterPro" id="IPR007138">
    <property type="entry name" value="ABM_dom"/>
</dbReference>
<sequence>MLLVCRFDVPEEAAEPFTARVAQALSLLTAQPGCLSADLARSMDEPDRYVLTARFESVVAYRRSLSPFPVREAVVPLLSEAIAEQSGTYEPLLAAGGGEVERRTSLVASDAFTVRLGEAAEPSSTPR</sequence>
<dbReference type="Gene3D" id="3.30.70.100">
    <property type="match status" value="1"/>
</dbReference>
<gene>
    <name evidence="2" type="ORF">CNX65_06305</name>
</gene>
<dbReference type="EMBL" id="CP023445">
    <property type="protein sequence ID" value="ATE52939.1"/>
    <property type="molecule type" value="Genomic_DNA"/>
</dbReference>
<reference evidence="2" key="1">
    <citation type="submission" date="2017-09" db="EMBL/GenBank/DDBJ databases">
        <title>Complete Genome Sequence of ansamitocin-producing Bacterium Actinosynnema pretiosum X47.</title>
        <authorList>
            <person name="Cao G."/>
            <person name="Zong G."/>
            <person name="Zhong C."/>
            <person name="Fu J."/>
        </authorList>
    </citation>
    <scope>NUCLEOTIDE SEQUENCE [LARGE SCALE GENOMIC DNA]</scope>
    <source>
        <strain evidence="2">X47</strain>
    </source>
</reference>
<evidence type="ECO:0000313" key="3">
    <source>
        <dbReference type="Proteomes" id="UP000218505"/>
    </source>
</evidence>
<protein>
    <submittedName>
        <fullName evidence="2">Antibiotic biosynthesis monooxygenase</fullName>
    </submittedName>
</protein>
<accession>A0A290Z1V3</accession>
<dbReference type="InterPro" id="IPR011008">
    <property type="entry name" value="Dimeric_a/b-barrel"/>
</dbReference>
<dbReference type="AlphaFoldDB" id="A0A290Z1V3"/>